<dbReference type="Proteomes" id="UP000827549">
    <property type="component" value="Chromosome 4"/>
</dbReference>
<organism evidence="1 2">
    <name type="scientific">Vanrija pseudolonga</name>
    <dbReference type="NCBI Taxonomy" id="143232"/>
    <lineage>
        <taxon>Eukaryota</taxon>
        <taxon>Fungi</taxon>
        <taxon>Dikarya</taxon>
        <taxon>Basidiomycota</taxon>
        <taxon>Agaricomycotina</taxon>
        <taxon>Tremellomycetes</taxon>
        <taxon>Trichosporonales</taxon>
        <taxon>Trichosporonaceae</taxon>
        <taxon>Vanrija</taxon>
    </lineage>
</organism>
<evidence type="ECO:0000313" key="2">
    <source>
        <dbReference type="Proteomes" id="UP000827549"/>
    </source>
</evidence>
<evidence type="ECO:0000313" key="1">
    <source>
        <dbReference type="EMBL" id="WOO81767.1"/>
    </source>
</evidence>
<protein>
    <submittedName>
        <fullName evidence="1">Uncharacterized protein</fullName>
    </submittedName>
</protein>
<name>A0AAF0Y9D0_9TREE</name>
<gene>
    <name evidence="1" type="ORF">LOC62_04G005287</name>
</gene>
<reference evidence="1" key="1">
    <citation type="submission" date="2023-10" db="EMBL/GenBank/DDBJ databases">
        <authorList>
            <person name="Noh H."/>
        </authorList>
    </citation>
    <scope>NUCLEOTIDE SEQUENCE</scope>
    <source>
        <strain evidence="1">DUCC4014</strain>
    </source>
</reference>
<proteinExistence type="predicted"/>
<dbReference type="AlphaFoldDB" id="A0AAF0Y9D0"/>
<dbReference type="EMBL" id="CP086717">
    <property type="protein sequence ID" value="WOO81767.1"/>
    <property type="molecule type" value="Genomic_DNA"/>
</dbReference>
<dbReference type="GeneID" id="87808516"/>
<keyword evidence="2" id="KW-1185">Reference proteome</keyword>
<sequence>MQPKNCVATRTMAPLATLRSGVQCGESTSDTSRTSRLTVSRSIPSHCTVAGLLVFRDTNRAFRERLTRVLYDHVVLHLKPNRKARTKAGRREVVAKLGVGPTCAARSDVYLPWLPSAVRILDIRTPVWANFHPYVAQFINVRTIRRLRQITFNRYHEWYDEPSCRRRVT</sequence>
<accession>A0AAF0Y9D0</accession>
<dbReference type="RefSeq" id="XP_062627799.1">
    <property type="nucleotide sequence ID" value="XM_062771814.1"/>
</dbReference>